<keyword evidence="1" id="KW-0349">Heme</keyword>
<accession>A0A507CFE1</accession>
<dbReference type="GO" id="GO:0020037">
    <property type="term" value="F:heme binding"/>
    <property type="evidence" value="ECO:0007669"/>
    <property type="project" value="TreeGrafter"/>
</dbReference>
<dbReference type="Proteomes" id="UP000317494">
    <property type="component" value="Unassembled WGS sequence"/>
</dbReference>
<evidence type="ECO:0000259" key="5">
    <source>
        <dbReference type="PROSITE" id="PS50255"/>
    </source>
</evidence>
<dbReference type="InterPro" id="IPR050668">
    <property type="entry name" value="Cytochrome_b5"/>
</dbReference>
<name>A0A507CFE1_9FUNG</name>
<feature type="domain" description="Cytochrome b5 heme-binding" evidence="5">
    <location>
        <begin position="2"/>
        <end position="78"/>
    </location>
</feature>
<dbReference type="InterPro" id="IPR001199">
    <property type="entry name" value="Cyt_B5-like_heme/steroid-bd"/>
</dbReference>
<organism evidence="6 8">
    <name type="scientific">Synchytrium endobioticum</name>
    <dbReference type="NCBI Taxonomy" id="286115"/>
    <lineage>
        <taxon>Eukaryota</taxon>
        <taxon>Fungi</taxon>
        <taxon>Fungi incertae sedis</taxon>
        <taxon>Chytridiomycota</taxon>
        <taxon>Chytridiomycota incertae sedis</taxon>
        <taxon>Chytridiomycetes</taxon>
        <taxon>Synchytriales</taxon>
        <taxon>Synchytriaceae</taxon>
        <taxon>Synchytrium</taxon>
    </lineage>
</organism>
<dbReference type="VEuPathDB" id="FungiDB:SeMB42_g06087"/>
<keyword evidence="2" id="KW-0479">Metal-binding</keyword>
<dbReference type="GO" id="GO:0016020">
    <property type="term" value="C:membrane"/>
    <property type="evidence" value="ECO:0007669"/>
    <property type="project" value="TreeGrafter"/>
</dbReference>
<keyword evidence="3" id="KW-0408">Iron</keyword>
<evidence type="ECO:0000313" key="8">
    <source>
        <dbReference type="Proteomes" id="UP000317494"/>
    </source>
</evidence>
<dbReference type="Proteomes" id="UP000320475">
    <property type="component" value="Unassembled WGS sequence"/>
</dbReference>
<keyword evidence="8" id="KW-1185">Reference proteome</keyword>
<dbReference type="Pfam" id="PF00173">
    <property type="entry name" value="Cyt-b5"/>
    <property type="match status" value="1"/>
</dbReference>
<dbReference type="InterPro" id="IPR036400">
    <property type="entry name" value="Cyt_B5-like_heme/steroid_sf"/>
</dbReference>
<evidence type="ECO:0000256" key="3">
    <source>
        <dbReference type="ARBA" id="ARBA00023004"/>
    </source>
</evidence>
<dbReference type="EMBL" id="QEAN01000321">
    <property type="protein sequence ID" value="TPX40230.1"/>
    <property type="molecule type" value="Genomic_DNA"/>
</dbReference>
<dbReference type="PRINTS" id="PR00363">
    <property type="entry name" value="CYTOCHROMEB5"/>
</dbReference>
<evidence type="ECO:0000313" key="7">
    <source>
        <dbReference type="EMBL" id="TPX41928.1"/>
    </source>
</evidence>
<dbReference type="STRING" id="286115.A0A507CFE1"/>
<dbReference type="PROSITE" id="PS50255">
    <property type="entry name" value="CYTOCHROME_B5_2"/>
    <property type="match status" value="1"/>
</dbReference>
<comment type="caution">
    <text evidence="6">The sequence shown here is derived from an EMBL/GenBank/DDBJ whole genome shotgun (WGS) entry which is preliminary data.</text>
</comment>
<dbReference type="OrthoDB" id="260519at2759"/>
<dbReference type="GO" id="GO:0046872">
    <property type="term" value="F:metal ion binding"/>
    <property type="evidence" value="ECO:0007669"/>
    <property type="project" value="UniProtKB-KW"/>
</dbReference>
<dbReference type="PANTHER" id="PTHR19359">
    <property type="entry name" value="CYTOCHROME B5"/>
    <property type="match status" value="1"/>
</dbReference>
<dbReference type="AlphaFoldDB" id="A0A507CFE1"/>
<dbReference type="SUPFAM" id="SSF55856">
    <property type="entry name" value="Cytochrome b5-like heme/steroid binding domain"/>
    <property type="match status" value="1"/>
</dbReference>
<sequence length="83" mass="9329">MSKQFTATEVAQHSKEEDAWIIIDGNVYDVTSFSDEHPGGKKVLIRVAGKDASKQFHNFHKAEKILPEYENLKIGSIKVDAKL</sequence>
<dbReference type="FunFam" id="3.10.120.10:FF:000007">
    <property type="entry name" value="Sulfite oxidase, mitochondrial"/>
    <property type="match status" value="1"/>
</dbReference>
<proteinExistence type="inferred from homology"/>
<protein>
    <recommendedName>
        <fullName evidence="5">Cytochrome b5 heme-binding domain-containing protein</fullName>
    </recommendedName>
</protein>
<evidence type="ECO:0000256" key="1">
    <source>
        <dbReference type="ARBA" id="ARBA00022617"/>
    </source>
</evidence>
<gene>
    <name evidence="7" type="ORF">SeLEV6574_g05851</name>
    <name evidence="6" type="ORF">SeMB42_g06087</name>
</gene>
<dbReference type="Gene3D" id="3.10.120.10">
    <property type="entry name" value="Cytochrome b5-like heme/steroid binding domain"/>
    <property type="match status" value="1"/>
</dbReference>
<evidence type="ECO:0000313" key="9">
    <source>
        <dbReference type="Proteomes" id="UP000320475"/>
    </source>
</evidence>
<comment type="similarity">
    <text evidence="4">Belongs to the cytochrome b5 family.</text>
</comment>
<reference evidence="8 9" key="1">
    <citation type="journal article" date="2019" name="Sci. Rep.">
        <title>Comparative genomics of chytrid fungi reveal insights into the obligate biotrophic and pathogenic lifestyle of Synchytrium endobioticum.</title>
        <authorList>
            <person name="van de Vossenberg B.T.L.H."/>
            <person name="Warris S."/>
            <person name="Nguyen H.D.T."/>
            <person name="van Gent-Pelzer M.P.E."/>
            <person name="Joly D.L."/>
            <person name="van de Geest H.C."/>
            <person name="Bonants P.J.M."/>
            <person name="Smith D.S."/>
            <person name="Levesque C.A."/>
            <person name="van der Lee T.A.J."/>
        </authorList>
    </citation>
    <scope>NUCLEOTIDE SEQUENCE [LARGE SCALE GENOMIC DNA]</scope>
    <source>
        <strain evidence="7 9">LEV6574</strain>
        <strain evidence="6 8">MB42</strain>
    </source>
</reference>
<dbReference type="PANTHER" id="PTHR19359:SF14">
    <property type="entry name" value="CYTOCHROME B5 A"/>
    <property type="match status" value="1"/>
</dbReference>
<dbReference type="SMART" id="SM01117">
    <property type="entry name" value="Cyt-b5"/>
    <property type="match status" value="1"/>
</dbReference>
<evidence type="ECO:0000256" key="2">
    <source>
        <dbReference type="ARBA" id="ARBA00022723"/>
    </source>
</evidence>
<evidence type="ECO:0000313" key="6">
    <source>
        <dbReference type="EMBL" id="TPX40230.1"/>
    </source>
</evidence>
<evidence type="ECO:0000256" key="4">
    <source>
        <dbReference type="ARBA" id="ARBA00038168"/>
    </source>
</evidence>
<dbReference type="EMBL" id="QEAM01000295">
    <property type="protein sequence ID" value="TPX41928.1"/>
    <property type="molecule type" value="Genomic_DNA"/>
</dbReference>